<keyword evidence="14" id="KW-0325">Glycoprotein</keyword>
<evidence type="ECO:0000256" key="17">
    <source>
        <dbReference type="ARBA" id="ARBA00036234"/>
    </source>
</evidence>
<dbReference type="InterPro" id="IPR055270">
    <property type="entry name" value="Glyco_tran_10_C"/>
</dbReference>
<dbReference type="EC" id="2.4.1.-" evidence="24"/>
<evidence type="ECO:0000256" key="11">
    <source>
        <dbReference type="ARBA" id="ARBA00023098"/>
    </source>
</evidence>
<organism evidence="27 28">
    <name type="scientific">Silurus meridionalis</name>
    <name type="common">Southern catfish</name>
    <name type="synonym">Silurus soldatovi meridionalis</name>
    <dbReference type="NCBI Taxonomy" id="175797"/>
    <lineage>
        <taxon>Eukaryota</taxon>
        <taxon>Metazoa</taxon>
        <taxon>Chordata</taxon>
        <taxon>Craniata</taxon>
        <taxon>Vertebrata</taxon>
        <taxon>Euteleostomi</taxon>
        <taxon>Actinopterygii</taxon>
        <taxon>Neopterygii</taxon>
        <taxon>Teleostei</taxon>
        <taxon>Ostariophysi</taxon>
        <taxon>Siluriformes</taxon>
        <taxon>Siluridae</taxon>
        <taxon>Silurus</taxon>
    </lineage>
</organism>
<accession>A0A8T0BC84</accession>
<keyword evidence="28" id="KW-1185">Reference proteome</keyword>
<evidence type="ECO:0000256" key="20">
    <source>
        <dbReference type="ARBA" id="ARBA00036757"/>
    </source>
</evidence>
<comment type="catalytic activity">
    <reaction evidence="22">
        <text>beta-D-Gal-(1-&gt;4)-beta-D-GlcNAc-(1-&gt;3)-beta-D-Gal-(1-&gt;4)-D-Glc + GDP-beta-L-fucose = beta-D-Gal-(1-&gt;4)-[alpha-L-Fuc-(1-&gt;3)]-beta-D-GlcNAc-(1-&gt;3)-beta-D-Gal-(1-&gt;4)-D-Glc + GDP + H(+)</text>
        <dbReference type="Rhea" id="RHEA:77187"/>
        <dbReference type="ChEBI" id="CHEBI:15378"/>
        <dbReference type="ChEBI" id="CHEBI:57273"/>
        <dbReference type="ChEBI" id="CHEBI:58189"/>
        <dbReference type="ChEBI" id="CHEBI:60239"/>
        <dbReference type="ChEBI" id="CHEBI:61352"/>
    </reaction>
    <physiologicalReaction direction="left-to-right" evidence="22">
        <dbReference type="Rhea" id="RHEA:77188"/>
    </physiologicalReaction>
</comment>
<dbReference type="AlphaFoldDB" id="A0A8T0BC84"/>
<dbReference type="InterPro" id="IPR038577">
    <property type="entry name" value="GT10-like_C_sf"/>
</dbReference>
<comment type="catalytic activity">
    <reaction evidence="19">
        <text>an N-acetyl-alpha-neuraminyl-(2-&gt;3)-beta-D-galactosyl-(1-&gt;4)-N-acetyl-beta-D-glucosaminyl derivative + GDP-beta-L-fucose = an alpha-Neu5Ac-(2-&gt;3)-beta-D-Gal-(1-&gt;4)-[alpha-L-Fuc-(1-&gt;3)]-beta-D-GlcNAc derivative + GDP + H(+)</text>
        <dbReference type="Rhea" id="RHEA:56076"/>
        <dbReference type="ChEBI" id="CHEBI:15378"/>
        <dbReference type="ChEBI" id="CHEBI:57273"/>
        <dbReference type="ChEBI" id="CHEBI:58189"/>
        <dbReference type="ChEBI" id="CHEBI:136545"/>
        <dbReference type="ChEBI" id="CHEBI:139509"/>
    </reaction>
    <physiologicalReaction direction="left-to-right" evidence="19">
        <dbReference type="Rhea" id="RHEA:56077"/>
    </physiologicalReaction>
</comment>
<comment type="caution">
    <text evidence="27">The sequence shown here is derived from an EMBL/GenBank/DDBJ whole genome shotgun (WGS) entry which is preliminary data.</text>
</comment>
<evidence type="ECO:0000256" key="1">
    <source>
        <dbReference type="ARBA" id="ARBA00004922"/>
    </source>
</evidence>
<evidence type="ECO:0000256" key="7">
    <source>
        <dbReference type="ARBA" id="ARBA00022692"/>
    </source>
</evidence>
<evidence type="ECO:0000256" key="2">
    <source>
        <dbReference type="ARBA" id="ARBA00004934"/>
    </source>
</evidence>
<comment type="catalytic activity">
    <reaction evidence="20">
        <text>a neolactoside nLc4Cer + GDP-beta-L-fucose = a neolactoside III(3)-alpha-Fuc-nLc4Cer + GDP + H(+)</text>
        <dbReference type="Rhea" id="RHEA:48376"/>
        <dbReference type="ChEBI" id="CHEBI:15378"/>
        <dbReference type="ChEBI" id="CHEBI:57273"/>
        <dbReference type="ChEBI" id="CHEBI:58189"/>
        <dbReference type="ChEBI" id="CHEBI:90376"/>
        <dbReference type="ChEBI" id="CHEBI:90379"/>
    </reaction>
    <physiologicalReaction direction="left-to-right" evidence="20">
        <dbReference type="Rhea" id="RHEA:48377"/>
    </physiologicalReaction>
</comment>
<comment type="catalytic activity">
    <reaction evidence="18">
        <text>alpha-N-glycoloylneuraminosyl-(2-&gt;3)-beta-D-galactosyl-(1-&gt;4)-N-acetyl-beta-D-glucosaminyl-(1-&gt;3)-beta-D-galactosyl-(1-&gt;4)-N-acetyl-beta-D-glucosaminyl-(1-&gt;3)-beta-D-galactosyl-(1-&gt;4)-beta-D-glucosyl-(1&lt;-&gt;1')-ceramide + GDP-beta-L-fucose = alpha-N-glycoloylneuraminosyl-(2-&gt;3)-beta-D-galactosyl-(1-&gt;4)-N-acetyl-beta-D-glucosaminyl-(1-&gt;3)-beta-D-galactosyl-(1-&gt;4)-[alpha-L-fucosyl-(1-&gt;3)]-N-acetyl-beta-D-glucosaminyl-(1-&gt;3)-beta-D-galactosyl-(1-&gt;4)-beta-D-glucosyl-(1&lt;-&gt;1')-ceramide + GDP + H(+)</text>
        <dbReference type="Rhea" id="RHEA:48388"/>
        <dbReference type="ChEBI" id="CHEBI:15378"/>
        <dbReference type="ChEBI" id="CHEBI:57273"/>
        <dbReference type="ChEBI" id="CHEBI:58189"/>
        <dbReference type="ChEBI" id="CHEBI:90383"/>
        <dbReference type="ChEBI" id="CHEBI:90384"/>
    </reaction>
    <physiologicalReaction direction="left-to-right" evidence="18">
        <dbReference type="Rhea" id="RHEA:48389"/>
    </physiologicalReaction>
</comment>
<comment type="subcellular location">
    <subcellularLocation>
        <location evidence="24">Golgi apparatus</location>
        <location evidence="24">Golgi stack membrane</location>
        <topology evidence="24">Single-pass type II membrane protein</topology>
    </subcellularLocation>
    <subcellularLocation>
        <location evidence="21">Golgi apparatus</location>
        <location evidence="21">trans-Golgi network membrane</location>
        <topology evidence="21">Single-pass type II membrane protein</topology>
    </subcellularLocation>
</comment>
<dbReference type="GO" id="GO:0006629">
    <property type="term" value="P:lipid metabolic process"/>
    <property type="evidence" value="ECO:0007669"/>
    <property type="project" value="UniProtKB-KW"/>
</dbReference>
<dbReference type="SUPFAM" id="SSF53756">
    <property type="entry name" value="UDP-Glycosyltransferase/glycogen phosphorylase"/>
    <property type="match status" value="2"/>
</dbReference>
<comment type="pathway">
    <text evidence="1">Protein modification; protein glycosylation.</text>
</comment>
<keyword evidence="8" id="KW-0735">Signal-anchor</keyword>
<evidence type="ECO:0000256" key="4">
    <source>
        <dbReference type="ARBA" id="ARBA00011738"/>
    </source>
</evidence>
<evidence type="ECO:0000259" key="26">
    <source>
        <dbReference type="Pfam" id="PF17039"/>
    </source>
</evidence>
<keyword evidence="9" id="KW-1133">Transmembrane helix</keyword>
<evidence type="ECO:0000256" key="21">
    <source>
        <dbReference type="ARBA" id="ARBA00037848"/>
    </source>
</evidence>
<evidence type="ECO:0000256" key="16">
    <source>
        <dbReference type="ARBA" id="ARBA00036053"/>
    </source>
</evidence>
<evidence type="ECO:0000256" key="24">
    <source>
        <dbReference type="RuleBase" id="RU003832"/>
    </source>
</evidence>
<evidence type="ECO:0000313" key="27">
    <source>
        <dbReference type="EMBL" id="KAF7702604.1"/>
    </source>
</evidence>
<comment type="catalytic activity">
    <reaction evidence="17">
        <text>an alpha-Neu5Ac-(2-&gt;3)-beta-D-Gal-(1-&gt;4)-beta-D-GlcNAc-(1-&gt;3)-beta-D-Gal-(1-&gt;4)-beta-D-GlcNAc derivative + GDP-beta-L-fucose = an alpha-Neu5Ac-(2-&gt;3)-beta-D-Gal-(1-&gt;4)-beta-D-GlcNAc-(1-&gt;3)-beta-D-Gal-(1-&gt;4)-[alpha-L-Fuc-(1-&gt;3)]-beta-D-GlcNAc derivative + GDP + H(+)</text>
        <dbReference type="Rhea" id="RHEA:68044"/>
        <dbReference type="ChEBI" id="CHEBI:15378"/>
        <dbReference type="ChEBI" id="CHEBI:57273"/>
        <dbReference type="ChEBI" id="CHEBI:58189"/>
        <dbReference type="ChEBI" id="CHEBI:145343"/>
        <dbReference type="ChEBI" id="CHEBI:176900"/>
    </reaction>
    <physiologicalReaction direction="left-to-right" evidence="17">
        <dbReference type="Rhea" id="RHEA:68045"/>
    </physiologicalReaction>
</comment>
<keyword evidence="5 24" id="KW-0328">Glycosyltransferase</keyword>
<dbReference type="InterPro" id="IPR001503">
    <property type="entry name" value="Glyco_trans_10"/>
</dbReference>
<evidence type="ECO:0000256" key="12">
    <source>
        <dbReference type="ARBA" id="ARBA00023136"/>
    </source>
</evidence>
<dbReference type="Pfam" id="PF00852">
    <property type="entry name" value="Glyco_transf_10"/>
    <property type="match status" value="2"/>
</dbReference>
<dbReference type="InterPro" id="IPR031481">
    <property type="entry name" value="Glyco_tran_10_N"/>
</dbReference>
<name>A0A8T0BC84_SILME</name>
<dbReference type="Proteomes" id="UP000606274">
    <property type="component" value="Unassembled WGS sequence"/>
</dbReference>
<comment type="catalytic activity">
    <reaction evidence="23">
        <text>an alpha-L-Fuc-(1-&gt;2)-beta-D-Gal-(1-&gt;4)-beta-D-GlcNAc derivative + GDP-beta-L-fucose = an alpha-L-Fuc-(1-&gt;2)-beta-D-Gal-(1-&gt;4)-[alpha-L-Fuc-(1-&gt;3)]-beta-D-GlcNAc derivative + GDP + H(+)</text>
        <dbReference type="Rhea" id="RHEA:77191"/>
        <dbReference type="ChEBI" id="CHEBI:15378"/>
        <dbReference type="ChEBI" id="CHEBI:57273"/>
        <dbReference type="ChEBI" id="CHEBI:58189"/>
        <dbReference type="ChEBI" id="CHEBI:133510"/>
        <dbReference type="ChEBI" id="CHEBI:195560"/>
    </reaction>
    <physiologicalReaction direction="left-to-right" evidence="23">
        <dbReference type="Rhea" id="RHEA:77192"/>
    </physiologicalReaction>
</comment>
<dbReference type="GO" id="GO:0017083">
    <property type="term" value="F:4-galactosyl-N-acetylglucosaminide 3-alpha-L-fucosyltransferase activity"/>
    <property type="evidence" value="ECO:0007669"/>
    <property type="project" value="UniProtKB-EC"/>
</dbReference>
<protein>
    <recommendedName>
        <fullName evidence="24">Fucosyltransferase</fullName>
        <ecNumber evidence="24">2.4.1.-</ecNumber>
    </recommendedName>
</protein>
<evidence type="ECO:0000256" key="15">
    <source>
        <dbReference type="ARBA" id="ARBA00029329"/>
    </source>
</evidence>
<comment type="catalytic activity">
    <reaction evidence="16">
        <text>alpha-D-galactosyl-(1-&gt;3)-beta-D-galactosyl-(1-&gt;4)-N-acetyl-beta-D-glucosaminyl-(1-&gt;3)-beta-D-galactosyl-(1-&gt;4)-beta-D-glucosyl-(1&lt;-&gt;1')-ceramide + GDP-beta-L-fucose = a neolactoside IV(3)-alpha-Gal,III(3)-alpha-Fuc-nLc4Cer + GDP + H(+)</text>
        <dbReference type="Rhea" id="RHEA:48380"/>
        <dbReference type="ChEBI" id="CHEBI:15378"/>
        <dbReference type="ChEBI" id="CHEBI:57273"/>
        <dbReference type="ChEBI" id="CHEBI:58189"/>
        <dbReference type="ChEBI" id="CHEBI:90380"/>
        <dbReference type="ChEBI" id="CHEBI:90381"/>
    </reaction>
    <physiologicalReaction direction="left-to-right" evidence="16">
        <dbReference type="Rhea" id="RHEA:48381"/>
    </physiologicalReaction>
</comment>
<evidence type="ECO:0000256" key="14">
    <source>
        <dbReference type="ARBA" id="ARBA00023180"/>
    </source>
</evidence>
<evidence type="ECO:0000313" key="28">
    <source>
        <dbReference type="Proteomes" id="UP000606274"/>
    </source>
</evidence>
<evidence type="ECO:0000256" key="6">
    <source>
        <dbReference type="ARBA" id="ARBA00022679"/>
    </source>
</evidence>
<evidence type="ECO:0000256" key="10">
    <source>
        <dbReference type="ARBA" id="ARBA00023034"/>
    </source>
</evidence>
<comment type="subunit">
    <text evidence="4">Homodimer.</text>
</comment>
<comment type="pathway">
    <text evidence="2">Glycolipid biosynthesis.</text>
</comment>
<dbReference type="PANTHER" id="PTHR11929">
    <property type="entry name" value="ALPHA- 1,3 -FUCOSYLTRANSFERASE"/>
    <property type="match status" value="1"/>
</dbReference>
<dbReference type="Gene3D" id="3.40.50.11660">
    <property type="entry name" value="Glycosyl transferase family 10, C-terminal domain"/>
    <property type="match status" value="2"/>
</dbReference>
<dbReference type="GO" id="GO:0032580">
    <property type="term" value="C:Golgi cisterna membrane"/>
    <property type="evidence" value="ECO:0007669"/>
    <property type="project" value="UniProtKB-SubCell"/>
</dbReference>
<evidence type="ECO:0000256" key="13">
    <source>
        <dbReference type="ARBA" id="ARBA00023157"/>
    </source>
</evidence>
<feature type="domain" description="Fucosyltransferase N-terminal" evidence="26">
    <location>
        <begin position="282"/>
        <end position="386"/>
    </location>
</feature>
<reference evidence="27" key="1">
    <citation type="submission" date="2020-08" db="EMBL/GenBank/DDBJ databases">
        <title>Chromosome-level assembly of Southern catfish (Silurus meridionalis) provides insights into visual adaptation to the nocturnal and benthic lifestyles.</title>
        <authorList>
            <person name="Zhang Y."/>
            <person name="Wang D."/>
            <person name="Peng Z."/>
        </authorList>
    </citation>
    <scope>NUCLEOTIDE SEQUENCE</scope>
    <source>
        <strain evidence="27">SWU-2019-XX</strain>
        <tissue evidence="27">Muscle</tissue>
    </source>
</reference>
<evidence type="ECO:0000256" key="18">
    <source>
        <dbReference type="ARBA" id="ARBA00036295"/>
    </source>
</evidence>
<sequence length="577" mass="68472">MARSPHQRWVWMNMESPENSGRWGELDNLFNITSNYRRDSDIWVPYGRLRKATEQEKNFQIPPKDKTVCWIVSNWNPNFRRVKYFDELTKHIKVEAYGRHFNRFVSDEDYKATMSSCKFYLSFENSNHKDYITEKLFNALTLGAVPVVIGPPRDNYEEFIPADSFIHVDDFKTPQELAEYLTLLDQNQTLYEQYFNWRKEFTAEGVFYTYYKPTISWLSCSNSPVPTPTDCLDKCFSLMKNFNQSMNTSTAVSNYTPAVKQQLPIATQTPKEESKENLEIISVLIWPWPFGYKFQAESCGVKFGIEGCRFTDDKNQHDKVHGIMFHHRDIGGDLQTITTMARPPHQRWVWMNMESPENSGRWGELENVFNITSNYRRDSDIWVPYGRLRKATEQEKNFQIPPKDKTVCWIVSHWNPNFRRVKYFDELTKHIKVEAYGRHFNRFVSDEDYKATMSSCKFYLSFENSIYKDYISEKLFNPLTLGAVPVVIGPPRDNYEEFIPADSFIHVDDFKTPQELAEYLTLLDQNQTLYEQYFNWRKEFIAESSYFGLEHACRICQYIRSYTGYRVFKNLNQWYFG</sequence>
<dbReference type="PANTHER" id="PTHR11929:SF10">
    <property type="entry name" value="4-GALACTOSYL-N-ACETYLGLUCOSAMINIDE 3-ALPHA-L-FUCOSYLTRANSFERASE 9"/>
    <property type="match status" value="1"/>
</dbReference>
<keyword evidence="7 24" id="KW-0812">Transmembrane</keyword>
<keyword evidence="11" id="KW-0443">Lipid metabolism</keyword>
<comment type="catalytic activity">
    <reaction evidence="15">
        <text>a beta-D-galactosyl-(1-&gt;4)-N-acetyl-beta-D-glucosaminyl derivative + GDP-beta-L-fucose = a beta-D-galactosyl-(1-&gt;4)-[alpha-L-fucosyl-(1-&gt;3)]-N-acetyl-beta-D-glucosaminyl derivative + GDP + H(+)</text>
        <dbReference type="Rhea" id="RHEA:14257"/>
        <dbReference type="ChEBI" id="CHEBI:15378"/>
        <dbReference type="ChEBI" id="CHEBI:57273"/>
        <dbReference type="ChEBI" id="CHEBI:58189"/>
        <dbReference type="ChEBI" id="CHEBI:133507"/>
        <dbReference type="ChEBI" id="CHEBI:137941"/>
        <dbReference type="EC" id="2.4.1.152"/>
    </reaction>
    <physiologicalReaction direction="left-to-right" evidence="15">
        <dbReference type="Rhea" id="RHEA:14258"/>
    </physiologicalReaction>
</comment>
<evidence type="ECO:0000256" key="23">
    <source>
        <dbReference type="ARBA" id="ARBA00043838"/>
    </source>
</evidence>
<feature type="domain" description="Fucosyltransferase C-terminal" evidence="25">
    <location>
        <begin position="62"/>
        <end position="207"/>
    </location>
</feature>
<evidence type="ECO:0000256" key="3">
    <source>
        <dbReference type="ARBA" id="ARBA00008919"/>
    </source>
</evidence>
<evidence type="ECO:0000256" key="8">
    <source>
        <dbReference type="ARBA" id="ARBA00022968"/>
    </source>
</evidence>
<proteinExistence type="inferred from homology"/>
<evidence type="ECO:0000256" key="5">
    <source>
        <dbReference type="ARBA" id="ARBA00022676"/>
    </source>
</evidence>
<keyword evidence="6 24" id="KW-0808">Transferase</keyword>
<keyword evidence="10 24" id="KW-0333">Golgi apparatus</keyword>
<feature type="domain" description="Fucosyltransferase N-terminal" evidence="26">
    <location>
        <begin position="2"/>
        <end position="47"/>
    </location>
</feature>
<dbReference type="Pfam" id="PF17039">
    <property type="entry name" value="Glyco_tran_10_N"/>
    <property type="match status" value="2"/>
</dbReference>
<keyword evidence="12" id="KW-0472">Membrane</keyword>
<dbReference type="FunFam" id="3.40.50.11660:FF:000001">
    <property type="entry name" value="alpha-(1,3)-fucosyltransferase 9"/>
    <property type="match status" value="2"/>
</dbReference>
<keyword evidence="13" id="KW-1015">Disulfide bond</keyword>
<gene>
    <name evidence="27" type="ORF">HF521_001887</name>
</gene>
<dbReference type="EMBL" id="JABFDY010000010">
    <property type="protein sequence ID" value="KAF7702604.1"/>
    <property type="molecule type" value="Genomic_DNA"/>
</dbReference>
<evidence type="ECO:0000256" key="22">
    <source>
        <dbReference type="ARBA" id="ARBA00043828"/>
    </source>
</evidence>
<evidence type="ECO:0000256" key="9">
    <source>
        <dbReference type="ARBA" id="ARBA00022989"/>
    </source>
</evidence>
<feature type="domain" description="Fucosyltransferase C-terminal" evidence="25">
    <location>
        <begin position="401"/>
        <end position="574"/>
    </location>
</feature>
<evidence type="ECO:0000256" key="19">
    <source>
        <dbReference type="ARBA" id="ARBA00036481"/>
    </source>
</evidence>
<evidence type="ECO:0000259" key="25">
    <source>
        <dbReference type="Pfam" id="PF00852"/>
    </source>
</evidence>
<comment type="similarity">
    <text evidence="3 24">Belongs to the glycosyltransferase 10 family.</text>
</comment>